<dbReference type="GO" id="GO:0072318">
    <property type="term" value="P:clathrin coat disassembly"/>
    <property type="evidence" value="ECO:0007669"/>
    <property type="project" value="TreeGrafter"/>
</dbReference>
<proteinExistence type="predicted"/>
<dbReference type="RefSeq" id="XP_039122231.1">
    <property type="nucleotide sequence ID" value="XM_039266297.1"/>
</dbReference>
<dbReference type="PANTHER" id="PTHR23172:SF87">
    <property type="entry name" value="CHAPERONE DNAJ-DOMAIN SUPERFAMILY PROTEIN"/>
    <property type="match status" value="1"/>
</dbReference>
<feature type="region of interest" description="Disordered" evidence="1">
    <location>
        <begin position="419"/>
        <end position="473"/>
    </location>
</feature>
<feature type="compositionally biased region" description="Basic residues" evidence="1">
    <location>
        <begin position="131"/>
        <end position="140"/>
    </location>
</feature>
<evidence type="ECO:0000313" key="3">
    <source>
        <dbReference type="RefSeq" id="XP_039122231.1"/>
    </source>
</evidence>
<dbReference type="GeneID" id="120258849"/>
<evidence type="ECO:0000256" key="1">
    <source>
        <dbReference type="SAM" id="MobiDB-lite"/>
    </source>
</evidence>
<feature type="region of interest" description="Disordered" evidence="1">
    <location>
        <begin position="131"/>
        <end position="226"/>
    </location>
</feature>
<dbReference type="Proteomes" id="UP001515500">
    <property type="component" value="Chromosome 4"/>
</dbReference>
<keyword evidence="2" id="KW-1185">Reference proteome</keyword>
<accession>A0AB40B4R4</accession>
<dbReference type="GO" id="GO:0030276">
    <property type="term" value="F:clathrin binding"/>
    <property type="evidence" value="ECO:0007669"/>
    <property type="project" value="TreeGrafter"/>
</dbReference>
<protein>
    <submittedName>
        <fullName evidence="3">Uncharacterized protein LOC120258849</fullName>
    </submittedName>
</protein>
<gene>
    <name evidence="3" type="primary">LOC120258849</name>
</gene>
<name>A0AB40B4R4_DIOCR</name>
<dbReference type="PANTHER" id="PTHR23172">
    <property type="entry name" value="AUXILIN/CYCLIN G-ASSOCIATED KINASE-RELATED"/>
    <property type="match status" value="1"/>
</dbReference>
<feature type="region of interest" description="Disordered" evidence="1">
    <location>
        <begin position="661"/>
        <end position="690"/>
    </location>
</feature>
<dbReference type="AlphaFoldDB" id="A0AB40B4R4"/>
<sequence>MAEPKAARPVSKSSSSLADSSKATDFVEIFGGLEASCSIPFLELPVGFEDTDDARGGERRFVEDYEEIFGGVGGLNLGISCEEMQRPDDLDGRLTKEISLGMQEVEGSKLSSQRPDQILSDLAPLKDKLKQFSRSHKKSGWKSIEETTSGAMGFSHGTNACSSQNSERNSTSGMDANDVSTHGDSNGTRPSSKREKTSTPAFEGVKNSVNDMNDLEQLSTSAPTSEDDCINLKSYPCSSSSHSTPGRGISCPKVPYVTLSDISLQTQPLLVSPPSKPPPEVACKNSHPKIKIFANMKDDEGEGGLYQQSNRSQQRWKAFSKRDALQNSLRDGSPYFYDADDDAGSAAAAAVADAAMKEAMEQARVRLKIAKMSMDRKRHSFKGHKDLVKVDNLNSKDEGAEAVKASSEDMTQIITMAIEDEEMNGSTPLERQKHMRAAKVASNHEEKESQVAGEEDVLQGKKTKSSQSKLEEKSGELKIESQCCELINNDKMVGMVHQVPGQENVEKEMRSKEDKDEQDKKVVKIPTELKKMRKLWTVGEPHEVKNKLKLKANSVAIREEEIKEIITAIREAHAQDANLNMPERTYDSSLEDETEGKPEETFIYGNHERNLENFDHYCSYEKFHKSEENNKNTKTFKKGDQCKESEAISCMVCEPQESERVRKLSNKTSVNVRRNLKSRTDHVNQKPWRN</sequence>
<organism evidence="2 3">
    <name type="scientific">Dioscorea cayennensis subsp. rotundata</name>
    <name type="common">White Guinea yam</name>
    <name type="synonym">Dioscorea rotundata</name>
    <dbReference type="NCBI Taxonomy" id="55577"/>
    <lineage>
        <taxon>Eukaryota</taxon>
        <taxon>Viridiplantae</taxon>
        <taxon>Streptophyta</taxon>
        <taxon>Embryophyta</taxon>
        <taxon>Tracheophyta</taxon>
        <taxon>Spermatophyta</taxon>
        <taxon>Magnoliopsida</taxon>
        <taxon>Liliopsida</taxon>
        <taxon>Dioscoreales</taxon>
        <taxon>Dioscoreaceae</taxon>
        <taxon>Dioscorea</taxon>
    </lineage>
</organism>
<feature type="compositionally biased region" description="Polar residues" evidence="1">
    <location>
        <begin position="207"/>
        <end position="224"/>
    </location>
</feature>
<dbReference type="GO" id="GO:0005737">
    <property type="term" value="C:cytoplasm"/>
    <property type="evidence" value="ECO:0007669"/>
    <property type="project" value="TreeGrafter"/>
</dbReference>
<feature type="compositionally biased region" description="Low complexity" evidence="1">
    <location>
        <begin position="11"/>
        <end position="20"/>
    </location>
</feature>
<feature type="compositionally biased region" description="Polar residues" evidence="1">
    <location>
        <begin position="146"/>
        <end position="190"/>
    </location>
</feature>
<dbReference type="GO" id="GO:0072583">
    <property type="term" value="P:clathrin-dependent endocytosis"/>
    <property type="evidence" value="ECO:0007669"/>
    <property type="project" value="TreeGrafter"/>
</dbReference>
<evidence type="ECO:0000313" key="2">
    <source>
        <dbReference type="Proteomes" id="UP001515500"/>
    </source>
</evidence>
<dbReference type="GO" id="GO:0031982">
    <property type="term" value="C:vesicle"/>
    <property type="evidence" value="ECO:0007669"/>
    <property type="project" value="TreeGrafter"/>
</dbReference>
<reference evidence="3" key="1">
    <citation type="submission" date="2025-08" db="UniProtKB">
        <authorList>
            <consortium name="RefSeq"/>
        </authorList>
    </citation>
    <scope>IDENTIFICATION</scope>
</reference>
<feature type="region of interest" description="Disordered" evidence="1">
    <location>
        <begin position="1"/>
        <end position="20"/>
    </location>
</feature>